<dbReference type="PANTHER" id="PTHR12357">
    <property type="entry name" value="YTH YT521-B HOMOLOGY DOMAIN-CONTAINING"/>
    <property type="match status" value="1"/>
</dbReference>
<protein>
    <submittedName>
        <fullName evidence="2">DEHA2E15136p</fullName>
    </submittedName>
</protein>
<dbReference type="Gene3D" id="3.10.590.10">
    <property type="entry name" value="ph1033 like domains"/>
    <property type="match status" value="1"/>
</dbReference>
<evidence type="ECO:0000313" key="2">
    <source>
        <dbReference type="EMBL" id="CAG88209.2"/>
    </source>
</evidence>
<dbReference type="InterPro" id="IPR007275">
    <property type="entry name" value="YTH_domain"/>
</dbReference>
<evidence type="ECO:0000313" key="3">
    <source>
        <dbReference type="Proteomes" id="UP000000599"/>
    </source>
</evidence>
<sequence length="267" mass="30524">MYSDSRDSVFEWDSDVFSDKFRGNSDVSSQGTLSTPSTGNQYCTPRSISAVESFSYDNTMLQPEVIPRTSIWSASFRSNSESLVPFDPLVVNGAEQKTGEEEYVYQIPPRFVFRSFRGCRFAVEDNARFFVIKSYSGMDVDASIANNIWASTNLGNKRLNRAFDEVRAVRGKIFLFFSVNCSGRFCGVVEMKNNIDFTRTSDVWVEKSRWKGVFPVEWLMIKDVPNRHFQHLKNPLNESKSVTNSRDTQELPFDIGVSMLKIFSSFK</sequence>
<dbReference type="Proteomes" id="UP000000599">
    <property type="component" value="Chromosome E"/>
</dbReference>
<dbReference type="EMBL" id="CR382137">
    <property type="protein sequence ID" value="CAG88209.2"/>
    <property type="molecule type" value="Genomic_DNA"/>
</dbReference>
<dbReference type="STRING" id="284592.Q6BPA7"/>
<dbReference type="PANTHER" id="PTHR12357:SF89">
    <property type="entry name" value="YTH DOMAIN-CONTAINING FAMILY PROTEIN"/>
    <property type="match status" value="1"/>
</dbReference>
<dbReference type="InParanoid" id="Q6BPA7"/>
<gene>
    <name evidence="2" type="ordered locus">DEHA2E15136g</name>
</gene>
<dbReference type="OMA" id="ANNIWAS"/>
<dbReference type="OrthoDB" id="306690at2759"/>
<dbReference type="GO" id="GO:0061157">
    <property type="term" value="P:mRNA destabilization"/>
    <property type="evidence" value="ECO:0007669"/>
    <property type="project" value="TreeGrafter"/>
</dbReference>
<dbReference type="VEuPathDB" id="FungiDB:DEHA2E15136g"/>
<accession>Q6BPA7</accession>
<dbReference type="AlphaFoldDB" id="Q6BPA7"/>
<name>Q6BPA7_DEBHA</name>
<reference evidence="2 3" key="1">
    <citation type="journal article" date="2004" name="Nature">
        <title>Genome evolution in yeasts.</title>
        <authorList>
            <consortium name="Genolevures"/>
            <person name="Dujon B."/>
            <person name="Sherman D."/>
            <person name="Fischer G."/>
            <person name="Durrens P."/>
            <person name="Casaregola S."/>
            <person name="Lafontaine I."/>
            <person name="de Montigny J."/>
            <person name="Marck C."/>
            <person name="Neuveglise C."/>
            <person name="Talla E."/>
            <person name="Goffard N."/>
            <person name="Frangeul L."/>
            <person name="Aigle M."/>
            <person name="Anthouard V."/>
            <person name="Babour A."/>
            <person name="Barbe V."/>
            <person name="Barnay S."/>
            <person name="Blanchin S."/>
            <person name="Beckerich J.M."/>
            <person name="Beyne E."/>
            <person name="Bleykasten C."/>
            <person name="Boisrame A."/>
            <person name="Boyer J."/>
            <person name="Cattolico L."/>
            <person name="Confanioleri F."/>
            <person name="de Daruvar A."/>
            <person name="Despons L."/>
            <person name="Fabre E."/>
            <person name="Fairhead C."/>
            <person name="Ferry-Dumazet H."/>
            <person name="Groppi A."/>
            <person name="Hantraye F."/>
            <person name="Hennequin C."/>
            <person name="Jauniaux N."/>
            <person name="Joyet P."/>
            <person name="Kachouri R."/>
            <person name="Kerrest A."/>
            <person name="Koszul R."/>
            <person name="Lemaire M."/>
            <person name="Lesur I."/>
            <person name="Ma L."/>
            <person name="Muller H."/>
            <person name="Nicaud J.M."/>
            <person name="Nikolski M."/>
            <person name="Oztas S."/>
            <person name="Ozier-Kalogeropoulos O."/>
            <person name="Pellenz S."/>
            <person name="Potier S."/>
            <person name="Richard G.F."/>
            <person name="Straub M.L."/>
            <person name="Suleau A."/>
            <person name="Swennene D."/>
            <person name="Tekaia F."/>
            <person name="Wesolowski-Louvel M."/>
            <person name="Westhof E."/>
            <person name="Wirth B."/>
            <person name="Zeniou-Meyer M."/>
            <person name="Zivanovic I."/>
            <person name="Bolotin-Fukuhara M."/>
            <person name="Thierry A."/>
            <person name="Bouchier C."/>
            <person name="Caudron B."/>
            <person name="Scarpelli C."/>
            <person name="Gaillardin C."/>
            <person name="Weissenbach J."/>
            <person name="Wincker P."/>
            <person name="Souciet J.L."/>
        </authorList>
    </citation>
    <scope>NUCLEOTIDE SEQUENCE [LARGE SCALE GENOMIC DNA]</scope>
    <source>
        <strain evidence="3">ATCC 36239 / CBS 767 / BCRC 21394 / JCM 1990 / NBRC 0083 / IGC 2968</strain>
    </source>
</reference>
<feature type="domain" description="YTH" evidence="1">
    <location>
        <begin position="127"/>
        <end position="263"/>
    </location>
</feature>
<evidence type="ECO:0000259" key="1">
    <source>
        <dbReference type="PROSITE" id="PS50882"/>
    </source>
</evidence>
<dbReference type="GeneID" id="2902855"/>
<dbReference type="GO" id="GO:1990247">
    <property type="term" value="F:N6-methyladenosine-containing RNA reader activity"/>
    <property type="evidence" value="ECO:0007669"/>
    <property type="project" value="TreeGrafter"/>
</dbReference>
<proteinExistence type="predicted"/>
<dbReference type="CDD" id="cd21134">
    <property type="entry name" value="YTH"/>
    <property type="match status" value="1"/>
</dbReference>
<dbReference type="InterPro" id="IPR045168">
    <property type="entry name" value="YTH_prot"/>
</dbReference>
<keyword evidence="3" id="KW-1185">Reference proteome</keyword>
<dbReference type="HOGENOM" id="CLU_067846_0_0_1"/>
<organism evidence="2 3">
    <name type="scientific">Debaryomyces hansenii (strain ATCC 36239 / CBS 767 / BCRC 21394 / JCM 1990 / NBRC 0083 / IGC 2968)</name>
    <name type="common">Yeast</name>
    <name type="synonym">Torulaspora hansenii</name>
    <dbReference type="NCBI Taxonomy" id="284592"/>
    <lineage>
        <taxon>Eukaryota</taxon>
        <taxon>Fungi</taxon>
        <taxon>Dikarya</taxon>
        <taxon>Ascomycota</taxon>
        <taxon>Saccharomycotina</taxon>
        <taxon>Pichiomycetes</taxon>
        <taxon>Debaryomycetaceae</taxon>
        <taxon>Debaryomyces</taxon>
    </lineage>
</organism>
<dbReference type="KEGG" id="dha:DEHA2E15136g"/>
<dbReference type="GO" id="GO:0003729">
    <property type="term" value="F:mRNA binding"/>
    <property type="evidence" value="ECO:0007669"/>
    <property type="project" value="TreeGrafter"/>
</dbReference>
<dbReference type="Pfam" id="PF04146">
    <property type="entry name" value="YTH"/>
    <property type="match status" value="1"/>
</dbReference>
<dbReference type="GO" id="GO:0005737">
    <property type="term" value="C:cytoplasm"/>
    <property type="evidence" value="ECO:0007669"/>
    <property type="project" value="TreeGrafter"/>
</dbReference>
<dbReference type="eggNOG" id="KOG1901">
    <property type="taxonomic scope" value="Eukaryota"/>
</dbReference>
<dbReference type="RefSeq" id="XP_459963.2">
    <property type="nucleotide sequence ID" value="XM_459963.1"/>
</dbReference>
<dbReference type="PROSITE" id="PS50882">
    <property type="entry name" value="YTH"/>
    <property type="match status" value="1"/>
</dbReference>